<gene>
    <name evidence="9" type="ORF">TELCIR_08147</name>
</gene>
<evidence type="ECO:0000256" key="3">
    <source>
        <dbReference type="ARBA" id="ARBA00022737"/>
    </source>
</evidence>
<dbReference type="InterPro" id="IPR036236">
    <property type="entry name" value="Znf_C2H2_sf"/>
</dbReference>
<dbReference type="Pfam" id="PF13912">
    <property type="entry name" value="zf-C2H2_6"/>
    <property type="match status" value="1"/>
</dbReference>
<evidence type="ECO:0000313" key="10">
    <source>
        <dbReference type="Proteomes" id="UP000230423"/>
    </source>
</evidence>
<evidence type="ECO:0000259" key="8">
    <source>
        <dbReference type="PROSITE" id="PS50157"/>
    </source>
</evidence>
<keyword evidence="5" id="KW-0862">Zinc</keyword>
<dbReference type="EMBL" id="KZ346430">
    <property type="protein sequence ID" value="PIO70012.1"/>
    <property type="molecule type" value="Genomic_DNA"/>
</dbReference>
<dbReference type="Proteomes" id="UP000230423">
    <property type="component" value="Unassembled WGS sequence"/>
</dbReference>
<dbReference type="InterPro" id="IPR050527">
    <property type="entry name" value="Snail/Krueppel_Znf"/>
</dbReference>
<reference evidence="9 10" key="1">
    <citation type="submission" date="2015-09" db="EMBL/GenBank/DDBJ databases">
        <title>Draft genome of the parasitic nematode Teladorsagia circumcincta isolate WARC Sus (inbred).</title>
        <authorList>
            <person name="Mitreva M."/>
        </authorList>
    </citation>
    <scope>NUCLEOTIDE SEQUENCE [LARGE SCALE GENOMIC DNA]</scope>
    <source>
        <strain evidence="9 10">S</strain>
    </source>
</reference>
<keyword evidence="3" id="KW-0677">Repeat</keyword>
<dbReference type="PROSITE" id="PS00028">
    <property type="entry name" value="ZINC_FINGER_C2H2_1"/>
    <property type="match status" value="2"/>
</dbReference>
<keyword evidence="4 7" id="KW-0863">Zinc-finger</keyword>
<dbReference type="PROSITE" id="PS50157">
    <property type="entry name" value="ZINC_FINGER_C2H2_2"/>
    <property type="match status" value="2"/>
</dbReference>
<dbReference type="AlphaFoldDB" id="A0A2G9UJU6"/>
<keyword evidence="2" id="KW-0479">Metal-binding</keyword>
<protein>
    <submittedName>
        <fullName evidence="9">Zinc finger, C2H2 type</fullName>
    </submittedName>
</protein>
<evidence type="ECO:0000256" key="4">
    <source>
        <dbReference type="ARBA" id="ARBA00022771"/>
    </source>
</evidence>
<dbReference type="GO" id="GO:0008270">
    <property type="term" value="F:zinc ion binding"/>
    <property type="evidence" value="ECO:0007669"/>
    <property type="project" value="UniProtKB-KW"/>
</dbReference>
<keyword evidence="6" id="KW-0539">Nucleus</keyword>
<evidence type="ECO:0000313" key="9">
    <source>
        <dbReference type="EMBL" id="PIO70012.1"/>
    </source>
</evidence>
<evidence type="ECO:0000256" key="2">
    <source>
        <dbReference type="ARBA" id="ARBA00022723"/>
    </source>
</evidence>
<dbReference type="PANTHER" id="PTHR24388:SF54">
    <property type="entry name" value="PROTEIN ESCARGOT"/>
    <property type="match status" value="1"/>
</dbReference>
<sequence>MSSITSTSSRSGSVISSSSGAASVVSIGSASGRPVKDKSCPFCFLVCASMQSRRRHIERKHPEKLNDPSVKEHGYVKVVSFIMTLFKAALPYACDICSKAFASHASLSTHKKRIHENVKRHECSTCGKSYPLPSELRKHIKRVHERDLDYLVSQKMALSEAS</sequence>
<dbReference type="OrthoDB" id="5800876at2759"/>
<dbReference type="Gene3D" id="3.30.160.60">
    <property type="entry name" value="Classic Zinc Finger"/>
    <property type="match status" value="2"/>
</dbReference>
<evidence type="ECO:0000256" key="5">
    <source>
        <dbReference type="ARBA" id="ARBA00022833"/>
    </source>
</evidence>
<dbReference type="GO" id="GO:0000978">
    <property type="term" value="F:RNA polymerase II cis-regulatory region sequence-specific DNA binding"/>
    <property type="evidence" value="ECO:0007669"/>
    <property type="project" value="TreeGrafter"/>
</dbReference>
<dbReference type="GO" id="GO:0005634">
    <property type="term" value="C:nucleus"/>
    <property type="evidence" value="ECO:0007669"/>
    <property type="project" value="UniProtKB-SubCell"/>
</dbReference>
<name>A0A2G9UJU6_TELCI</name>
<dbReference type="Pfam" id="PF00096">
    <property type="entry name" value="zf-C2H2"/>
    <property type="match status" value="1"/>
</dbReference>
<dbReference type="GO" id="GO:0000981">
    <property type="term" value="F:DNA-binding transcription factor activity, RNA polymerase II-specific"/>
    <property type="evidence" value="ECO:0007669"/>
    <property type="project" value="TreeGrafter"/>
</dbReference>
<proteinExistence type="predicted"/>
<dbReference type="SUPFAM" id="SSF57667">
    <property type="entry name" value="beta-beta-alpha zinc fingers"/>
    <property type="match status" value="1"/>
</dbReference>
<feature type="domain" description="C2H2-type" evidence="8">
    <location>
        <begin position="121"/>
        <end position="149"/>
    </location>
</feature>
<evidence type="ECO:0000256" key="1">
    <source>
        <dbReference type="ARBA" id="ARBA00004123"/>
    </source>
</evidence>
<feature type="domain" description="C2H2-type" evidence="8">
    <location>
        <begin position="92"/>
        <end position="120"/>
    </location>
</feature>
<dbReference type="SMART" id="SM00355">
    <property type="entry name" value="ZnF_C2H2"/>
    <property type="match status" value="3"/>
</dbReference>
<accession>A0A2G9UJU6</accession>
<dbReference type="InterPro" id="IPR013087">
    <property type="entry name" value="Znf_C2H2_type"/>
</dbReference>
<comment type="subcellular location">
    <subcellularLocation>
        <location evidence="1">Nucleus</location>
    </subcellularLocation>
</comment>
<dbReference type="PANTHER" id="PTHR24388">
    <property type="entry name" value="ZINC FINGER PROTEIN"/>
    <property type="match status" value="1"/>
</dbReference>
<organism evidence="9 10">
    <name type="scientific">Teladorsagia circumcincta</name>
    <name type="common">Brown stomach worm</name>
    <name type="synonym">Ostertagia circumcincta</name>
    <dbReference type="NCBI Taxonomy" id="45464"/>
    <lineage>
        <taxon>Eukaryota</taxon>
        <taxon>Metazoa</taxon>
        <taxon>Ecdysozoa</taxon>
        <taxon>Nematoda</taxon>
        <taxon>Chromadorea</taxon>
        <taxon>Rhabditida</taxon>
        <taxon>Rhabditina</taxon>
        <taxon>Rhabditomorpha</taxon>
        <taxon>Strongyloidea</taxon>
        <taxon>Trichostrongylidae</taxon>
        <taxon>Teladorsagia</taxon>
    </lineage>
</organism>
<evidence type="ECO:0000256" key="6">
    <source>
        <dbReference type="ARBA" id="ARBA00023242"/>
    </source>
</evidence>
<keyword evidence="10" id="KW-1185">Reference proteome</keyword>
<evidence type="ECO:0000256" key="7">
    <source>
        <dbReference type="PROSITE-ProRule" id="PRU00042"/>
    </source>
</evidence>